<organism evidence="5 6">
    <name type="scientific">Candidatus Segetimicrobium genomatis</name>
    <dbReference type="NCBI Taxonomy" id="2569760"/>
    <lineage>
        <taxon>Bacteria</taxon>
        <taxon>Bacillati</taxon>
        <taxon>Candidatus Sysuimicrobiota</taxon>
        <taxon>Candidatus Sysuimicrobiia</taxon>
        <taxon>Candidatus Sysuimicrobiales</taxon>
        <taxon>Candidatus Segetimicrobiaceae</taxon>
        <taxon>Candidatus Segetimicrobium</taxon>
    </lineage>
</organism>
<dbReference type="EMBL" id="VBAK01000106">
    <property type="protein sequence ID" value="TMI90864.1"/>
    <property type="molecule type" value="Genomic_DNA"/>
</dbReference>
<evidence type="ECO:0000259" key="4">
    <source>
        <dbReference type="Pfam" id="PF01717"/>
    </source>
</evidence>
<accession>A0A537K556</accession>
<dbReference type="Proteomes" id="UP000318509">
    <property type="component" value="Unassembled WGS sequence"/>
</dbReference>
<dbReference type="GO" id="GO:0008270">
    <property type="term" value="F:zinc ion binding"/>
    <property type="evidence" value="ECO:0007669"/>
    <property type="project" value="InterPro"/>
</dbReference>
<keyword evidence="5" id="KW-0808">Transferase</keyword>
<evidence type="ECO:0000313" key="5">
    <source>
        <dbReference type="EMBL" id="TMI90864.1"/>
    </source>
</evidence>
<keyword evidence="2" id="KW-0479">Metal-binding</keyword>
<keyword evidence="3" id="KW-0862">Zinc</keyword>
<name>A0A537K556_9BACT</name>
<gene>
    <name evidence="5" type="ORF">E6H00_05385</name>
</gene>
<dbReference type="InterPro" id="IPR002629">
    <property type="entry name" value="Met_Synth_C/arc"/>
</dbReference>
<evidence type="ECO:0000256" key="1">
    <source>
        <dbReference type="ARBA" id="ARBA00001947"/>
    </source>
</evidence>
<reference evidence="5 6" key="1">
    <citation type="journal article" date="2019" name="Nat. Microbiol.">
        <title>Mediterranean grassland soil C-N compound turnover is dependent on rainfall and depth, and is mediated by genomically divergent microorganisms.</title>
        <authorList>
            <person name="Diamond S."/>
            <person name="Andeer P.F."/>
            <person name="Li Z."/>
            <person name="Crits-Christoph A."/>
            <person name="Burstein D."/>
            <person name="Anantharaman K."/>
            <person name="Lane K.R."/>
            <person name="Thomas B.C."/>
            <person name="Pan C."/>
            <person name="Northen T.R."/>
            <person name="Banfield J.F."/>
        </authorList>
    </citation>
    <scope>NUCLEOTIDE SEQUENCE [LARGE SCALE GENOMIC DNA]</scope>
    <source>
        <strain evidence="5">NP_3</strain>
    </source>
</reference>
<comment type="caution">
    <text evidence="5">The sequence shown here is derived from an EMBL/GenBank/DDBJ whole genome shotgun (WGS) entry which is preliminary data.</text>
</comment>
<dbReference type="Pfam" id="PF01717">
    <property type="entry name" value="Meth_synt_2"/>
    <property type="match status" value="1"/>
</dbReference>
<dbReference type="GO" id="GO:0009086">
    <property type="term" value="P:methionine biosynthetic process"/>
    <property type="evidence" value="ECO:0007669"/>
    <property type="project" value="InterPro"/>
</dbReference>
<evidence type="ECO:0000256" key="2">
    <source>
        <dbReference type="ARBA" id="ARBA00022723"/>
    </source>
</evidence>
<dbReference type="PANTHER" id="PTHR30519">
    <property type="entry name" value="5-METHYLTETRAHYDROPTEROYLTRIGLUTAMATE--HOMOCYSTEINE METHYLTRANSFERASE"/>
    <property type="match status" value="1"/>
</dbReference>
<sequence length="338" mass="36859">MRAGAGARCEEGWGVNSTVVGSYPKIPDPPAPGRWRAGVEKLQRGDITPEEMRGIEDEVTAEVLAEMAVAGVDVVTDGQIRWEDGQTYFARGLGGFTIHSLQRYFDTNVYYRQPVATGEIAWRGPISVAAYEFASAHSPRPVKPVVTGPLTLALLSRDEFYGNLDQFVMALAAGLNQELKALAAAGAKLIQVDEPGLLTHRDRLPLFQRAMGVLWEGVSATRALYTYFGHVDGLYPAILDTPVDIIGLDFVAGARNWEVLRRARFTKQLGLGILDARNTKMETRDAVAKACRRAAEIVSPSHLHVGPSAGLEFLPRRVARQKLEVLAAGVRQAREEAA</sequence>
<protein>
    <submittedName>
        <fullName evidence="5">Methylcobamide--CoM methyltransferase</fullName>
    </submittedName>
</protein>
<dbReference type="Gene3D" id="3.20.20.210">
    <property type="match status" value="1"/>
</dbReference>
<comment type="cofactor">
    <cofactor evidence="1">
        <name>Zn(2+)</name>
        <dbReference type="ChEBI" id="CHEBI:29105"/>
    </cofactor>
</comment>
<keyword evidence="5" id="KW-0489">Methyltransferase</keyword>
<dbReference type="SUPFAM" id="SSF51726">
    <property type="entry name" value="UROD/MetE-like"/>
    <property type="match status" value="1"/>
</dbReference>
<evidence type="ECO:0000313" key="6">
    <source>
        <dbReference type="Proteomes" id="UP000318509"/>
    </source>
</evidence>
<dbReference type="AlphaFoldDB" id="A0A537K556"/>
<feature type="domain" description="Cobalamin-independent methionine synthase MetE C-terminal/archaeal" evidence="4">
    <location>
        <begin position="17"/>
        <end position="325"/>
    </location>
</feature>
<dbReference type="GO" id="GO:0032259">
    <property type="term" value="P:methylation"/>
    <property type="evidence" value="ECO:0007669"/>
    <property type="project" value="UniProtKB-KW"/>
</dbReference>
<evidence type="ECO:0000256" key="3">
    <source>
        <dbReference type="ARBA" id="ARBA00022833"/>
    </source>
</evidence>
<dbReference type="InterPro" id="IPR038071">
    <property type="entry name" value="UROD/MetE-like_sf"/>
</dbReference>
<dbReference type="GO" id="GO:0003871">
    <property type="term" value="F:5-methyltetrahydropteroyltriglutamate-homocysteine S-methyltransferase activity"/>
    <property type="evidence" value="ECO:0007669"/>
    <property type="project" value="InterPro"/>
</dbReference>
<proteinExistence type="predicted"/>